<dbReference type="Gene3D" id="3.40.1420.10">
    <property type="entry name" value="Inhibitor of vertebrate lysozyme"/>
    <property type="match status" value="1"/>
</dbReference>
<dbReference type="GO" id="GO:0042597">
    <property type="term" value="C:periplasmic space"/>
    <property type="evidence" value="ECO:0007669"/>
    <property type="project" value="UniProtKB-SubCell"/>
</dbReference>
<dbReference type="InterPro" id="IPR036501">
    <property type="entry name" value="Inhibitor_vert_lysozyme_sf"/>
</dbReference>
<evidence type="ECO:0000256" key="3">
    <source>
        <dbReference type="ARBA" id="ARBA00022729"/>
    </source>
</evidence>
<keyword evidence="4" id="KW-0574">Periplasm</keyword>
<evidence type="ECO:0000313" key="8">
    <source>
        <dbReference type="EMBL" id="KWF68819.1"/>
    </source>
</evidence>
<feature type="signal peptide" evidence="7">
    <location>
        <begin position="1"/>
        <end position="22"/>
    </location>
</feature>
<dbReference type="Proteomes" id="UP000061512">
    <property type="component" value="Unassembled WGS sequence"/>
</dbReference>
<feature type="chain" id="PRO_5007291371" evidence="7">
    <location>
        <begin position="23"/>
        <end position="154"/>
    </location>
</feature>
<dbReference type="PIRSF" id="PIRSF009103">
    <property type="entry name" value="Ivy"/>
    <property type="match status" value="1"/>
</dbReference>
<evidence type="ECO:0000256" key="1">
    <source>
        <dbReference type="ARBA" id="ARBA00004418"/>
    </source>
</evidence>
<dbReference type="AlphaFoldDB" id="A0A132F4F8"/>
<dbReference type="Pfam" id="PF08816">
    <property type="entry name" value="Ivy"/>
    <property type="match status" value="1"/>
</dbReference>
<proteinExistence type="inferred from homology"/>
<dbReference type="RefSeq" id="WP_060297897.1">
    <property type="nucleotide sequence ID" value="NZ_LPJX01000022.1"/>
</dbReference>
<evidence type="ECO:0000256" key="2">
    <source>
        <dbReference type="ARBA" id="ARBA00009724"/>
    </source>
</evidence>
<gene>
    <name evidence="8" type="ORF">WT57_00715</name>
</gene>
<keyword evidence="6" id="KW-1015">Disulfide bond</keyword>
<keyword evidence="3 7" id="KW-0732">Signal</keyword>
<evidence type="ECO:0000256" key="4">
    <source>
        <dbReference type="ARBA" id="ARBA00022764"/>
    </source>
</evidence>
<reference evidence="8 9" key="1">
    <citation type="submission" date="2015-11" db="EMBL/GenBank/DDBJ databases">
        <title>Expanding the genomic diversity of Burkholderia species for the development of highly accurate diagnostics.</title>
        <authorList>
            <person name="Sahl J."/>
            <person name="Keim P."/>
            <person name="Wagner D."/>
        </authorList>
    </citation>
    <scope>NUCLEOTIDE SEQUENCE [LARGE SCALE GENOMIC DNA]</scope>
    <source>
        <strain evidence="8 9">MSMB574WGS</strain>
    </source>
</reference>
<comment type="subcellular location">
    <subcellularLocation>
        <location evidence="1">Periplasm</location>
    </subcellularLocation>
</comment>
<name>A0A132F4F8_9BURK</name>
<evidence type="ECO:0000256" key="6">
    <source>
        <dbReference type="PIRSR" id="PIRSR009103-2"/>
    </source>
</evidence>
<organism evidence="8 9">
    <name type="scientific">Burkholderia pseudomultivorans</name>
    <dbReference type="NCBI Taxonomy" id="1207504"/>
    <lineage>
        <taxon>Bacteria</taxon>
        <taxon>Pseudomonadati</taxon>
        <taxon>Pseudomonadota</taxon>
        <taxon>Betaproteobacteria</taxon>
        <taxon>Burkholderiales</taxon>
        <taxon>Burkholderiaceae</taxon>
        <taxon>Burkholderia</taxon>
        <taxon>Burkholderia cepacia complex</taxon>
    </lineage>
</organism>
<feature type="site" description="Important for lysozyme inhibition" evidence="5">
    <location>
        <position position="83"/>
    </location>
</feature>
<dbReference type="InterPro" id="IPR014453">
    <property type="entry name" value="Inhibitor_vertebrate_lysozyme"/>
</dbReference>
<dbReference type="EMBL" id="LPJX01000022">
    <property type="protein sequence ID" value="KWF68819.1"/>
    <property type="molecule type" value="Genomic_DNA"/>
</dbReference>
<sequence length="154" mass="16923">MQIKTSLAIVIVAVSVASLSLAENLPLTLSTVKRDPVASKAFEAMKKDHALPSWVERGGTETRGNSVSFDGRQMVVMTACKPHDCGSERFAILYDPQRNVMYGLLLVVDPKRRDTERLTWMNLRDGGESIDGRAILYAALTGSVANHPDAFNFK</sequence>
<dbReference type="SUPFAM" id="SSF89872">
    <property type="entry name" value="Inhibitor of vertebrate lysozyme, Ivy"/>
    <property type="match status" value="1"/>
</dbReference>
<comment type="caution">
    <text evidence="8">The sequence shown here is derived from an EMBL/GenBank/DDBJ whole genome shotgun (WGS) entry which is preliminary data.</text>
</comment>
<evidence type="ECO:0000313" key="9">
    <source>
        <dbReference type="Proteomes" id="UP000061512"/>
    </source>
</evidence>
<evidence type="ECO:0000256" key="5">
    <source>
        <dbReference type="PIRSR" id="PIRSR009103-1"/>
    </source>
</evidence>
<feature type="disulfide bond" evidence="6">
    <location>
        <begin position="80"/>
        <end position="85"/>
    </location>
</feature>
<evidence type="ECO:0000256" key="7">
    <source>
        <dbReference type="SAM" id="SignalP"/>
    </source>
</evidence>
<accession>A0A132F4F8</accession>
<comment type="similarity">
    <text evidence="2">Belongs to the ivy family.</text>
</comment>
<protein>
    <submittedName>
        <fullName evidence="8">C-lysozyme inhibitor</fullName>
    </submittedName>
</protein>